<dbReference type="Proteomes" id="UP001177023">
    <property type="component" value="Unassembled WGS sequence"/>
</dbReference>
<proteinExistence type="inferred from homology"/>
<sequence length="327" mass="36039">MSLNQNPFSDPFADPSVRAAATSGASTNINEDFNPFAQRAQPPQPSAAPQASAGASVHGDEIFRRQEELERKAQELRKKEEEMERRQREGAQRGNGATGPAPANGARPHNWPPLPTIIPIEPCFYQDIEVEIPVQFQKTVTLVYYVFLIYVLALFVNVVTSLFYVLFAKGTIGTLFLAIIQLVLFSPCAFLFWFRPVYKAFRNDSSFNFMIFFFVLFFHSIFTLVQTLGISQYACGWVIALETFSVSVPVALLMCVCAAAFTVALGGMVFSLLKVHRLYRGAGFSIDKARQEFTNGVMSDRNVQAAAGAAARGAAGAAFQQASQGRF</sequence>
<feature type="transmembrane region" description="Helical" evidence="5">
    <location>
        <begin position="250"/>
        <end position="273"/>
    </location>
</feature>
<keyword evidence="3 5" id="KW-1133">Transmembrane helix</keyword>
<dbReference type="AlphaFoldDB" id="A0AA36CT38"/>
<dbReference type="PANTHER" id="PTHR10687:SF2">
    <property type="entry name" value="SECRETORY CARRIER-ASSOCIATED MEMBRANE PROTEIN"/>
    <property type="match status" value="1"/>
</dbReference>
<comment type="similarity">
    <text evidence="5">Belongs to the SCAMP family.</text>
</comment>
<feature type="non-terminal residue" evidence="7">
    <location>
        <position position="1"/>
    </location>
</feature>
<feature type="compositionally biased region" description="Low complexity" evidence="6">
    <location>
        <begin position="92"/>
        <end position="106"/>
    </location>
</feature>
<evidence type="ECO:0000256" key="2">
    <source>
        <dbReference type="ARBA" id="ARBA00022692"/>
    </source>
</evidence>
<dbReference type="PANTHER" id="PTHR10687">
    <property type="entry name" value="SECRETORY CARRIER-ASSOCIATED MEMBRANE PROTEIN SCAMP"/>
    <property type="match status" value="1"/>
</dbReference>
<evidence type="ECO:0000313" key="8">
    <source>
        <dbReference type="Proteomes" id="UP001177023"/>
    </source>
</evidence>
<feature type="transmembrane region" description="Helical" evidence="5">
    <location>
        <begin position="142"/>
        <end position="166"/>
    </location>
</feature>
<keyword evidence="2 5" id="KW-0812">Transmembrane</keyword>
<dbReference type="Pfam" id="PF04144">
    <property type="entry name" value="SCAMP"/>
    <property type="match status" value="1"/>
</dbReference>
<name>A0AA36CT38_9BILA</name>
<evidence type="ECO:0000256" key="3">
    <source>
        <dbReference type="ARBA" id="ARBA00022989"/>
    </source>
</evidence>
<keyword evidence="8" id="KW-1185">Reference proteome</keyword>
<dbReference type="EMBL" id="CATQJA010002624">
    <property type="protein sequence ID" value="CAJ0573861.1"/>
    <property type="molecule type" value="Genomic_DNA"/>
</dbReference>
<gene>
    <name evidence="7" type="ORF">MSPICULIGERA_LOCUS12207</name>
</gene>
<keyword evidence="5" id="KW-0813">Transport</keyword>
<evidence type="ECO:0000256" key="4">
    <source>
        <dbReference type="ARBA" id="ARBA00023136"/>
    </source>
</evidence>
<protein>
    <recommendedName>
        <fullName evidence="5">Secretory carrier-associated membrane protein</fullName>
        <shortName evidence="5">Secretory carrier membrane protein</shortName>
    </recommendedName>
</protein>
<evidence type="ECO:0000256" key="5">
    <source>
        <dbReference type="RuleBase" id="RU363122"/>
    </source>
</evidence>
<evidence type="ECO:0000256" key="1">
    <source>
        <dbReference type="ARBA" id="ARBA00004141"/>
    </source>
</evidence>
<comment type="subcellular location">
    <subcellularLocation>
        <location evidence="1 5">Membrane</location>
        <topology evidence="1 5">Multi-pass membrane protein</topology>
    </subcellularLocation>
</comment>
<feature type="region of interest" description="Disordered" evidence="6">
    <location>
        <begin position="1"/>
        <end position="108"/>
    </location>
</feature>
<organism evidence="7 8">
    <name type="scientific">Mesorhabditis spiculigera</name>
    <dbReference type="NCBI Taxonomy" id="96644"/>
    <lineage>
        <taxon>Eukaryota</taxon>
        <taxon>Metazoa</taxon>
        <taxon>Ecdysozoa</taxon>
        <taxon>Nematoda</taxon>
        <taxon>Chromadorea</taxon>
        <taxon>Rhabditida</taxon>
        <taxon>Rhabditina</taxon>
        <taxon>Rhabditomorpha</taxon>
        <taxon>Rhabditoidea</taxon>
        <taxon>Rhabditidae</taxon>
        <taxon>Mesorhabditinae</taxon>
        <taxon>Mesorhabditis</taxon>
    </lineage>
</organism>
<feature type="transmembrane region" description="Helical" evidence="5">
    <location>
        <begin position="172"/>
        <end position="194"/>
    </location>
</feature>
<reference evidence="7" key="1">
    <citation type="submission" date="2023-06" db="EMBL/GenBank/DDBJ databases">
        <authorList>
            <person name="Delattre M."/>
        </authorList>
    </citation>
    <scope>NUCLEOTIDE SEQUENCE</scope>
    <source>
        <strain evidence="7">AF72</strain>
    </source>
</reference>
<dbReference type="GO" id="GO:0015031">
    <property type="term" value="P:protein transport"/>
    <property type="evidence" value="ECO:0007669"/>
    <property type="project" value="InterPro"/>
</dbReference>
<comment type="caution">
    <text evidence="7">The sequence shown here is derived from an EMBL/GenBank/DDBJ whole genome shotgun (WGS) entry which is preliminary data.</text>
</comment>
<evidence type="ECO:0000313" key="7">
    <source>
        <dbReference type="EMBL" id="CAJ0573861.1"/>
    </source>
</evidence>
<dbReference type="GO" id="GO:0055038">
    <property type="term" value="C:recycling endosome membrane"/>
    <property type="evidence" value="ECO:0007669"/>
    <property type="project" value="TreeGrafter"/>
</dbReference>
<feature type="transmembrane region" description="Helical" evidence="5">
    <location>
        <begin position="206"/>
        <end position="230"/>
    </location>
</feature>
<dbReference type="GO" id="GO:0032588">
    <property type="term" value="C:trans-Golgi network membrane"/>
    <property type="evidence" value="ECO:0007669"/>
    <property type="project" value="TreeGrafter"/>
</dbReference>
<feature type="compositionally biased region" description="Basic and acidic residues" evidence="6">
    <location>
        <begin position="58"/>
        <end position="91"/>
    </location>
</feature>
<keyword evidence="4 5" id="KW-0472">Membrane</keyword>
<evidence type="ECO:0000256" key="6">
    <source>
        <dbReference type="SAM" id="MobiDB-lite"/>
    </source>
</evidence>
<dbReference type="InterPro" id="IPR007273">
    <property type="entry name" value="SCAMP"/>
</dbReference>
<accession>A0AA36CT38</accession>
<feature type="compositionally biased region" description="Low complexity" evidence="6">
    <location>
        <begin position="37"/>
        <end position="56"/>
    </location>
</feature>